<accession>A0AAU6PZD1</accession>
<feature type="transmembrane region" description="Helical" evidence="5">
    <location>
        <begin position="12"/>
        <end position="33"/>
    </location>
</feature>
<dbReference type="InterPro" id="IPR012902">
    <property type="entry name" value="N_methyl_site"/>
</dbReference>
<dbReference type="NCBIfam" id="TIGR02532">
    <property type="entry name" value="IV_pilin_GFxxxE"/>
    <property type="match status" value="1"/>
</dbReference>
<evidence type="ECO:0000256" key="4">
    <source>
        <dbReference type="ARBA" id="ARBA00023237"/>
    </source>
</evidence>
<dbReference type="GO" id="GO:0042597">
    <property type="term" value="C:periplasmic space"/>
    <property type="evidence" value="ECO:0007669"/>
    <property type="project" value="UniProtKB-SubCell"/>
</dbReference>
<reference evidence="6" key="1">
    <citation type="submission" date="2024-03" db="EMBL/GenBank/DDBJ databases">
        <title>Deinococcus weizhi sp. nov., isolated from human skin.</title>
        <authorList>
            <person name="Wei Z."/>
            <person name="Tian F."/>
            <person name="Yang C."/>
            <person name="Xin L.T."/>
            <person name="Wen Z.J."/>
            <person name="Lan K.C."/>
            <person name="Yu L."/>
            <person name="Zhe W."/>
            <person name="Dan F.D."/>
            <person name="Jun W."/>
            <person name="Rui Z."/>
            <person name="Yong X.J."/>
            <person name="Ting Y."/>
            <person name="Wei X."/>
            <person name="Xu Z.G."/>
            <person name="Xin Z."/>
            <person name="Dong F.G."/>
            <person name="Ni X.M."/>
            <person name="Zheng M.G."/>
            <person name="Chun Y."/>
            <person name="Qian W.X."/>
        </authorList>
    </citation>
    <scope>NUCLEOTIDE SEQUENCE</scope>
    <source>
        <strain evidence="6">VB142</strain>
    </source>
</reference>
<protein>
    <submittedName>
        <fullName evidence="6">Prepilin-type N-terminal cleavage/methylation domain-containing protein</fullName>
    </submittedName>
</protein>
<dbReference type="Pfam" id="PF07963">
    <property type="entry name" value="N_methyl"/>
    <property type="match status" value="1"/>
</dbReference>
<dbReference type="Gene3D" id="3.30.700.10">
    <property type="entry name" value="Glycoprotein, Type 4 Pilin"/>
    <property type="match status" value="1"/>
</dbReference>
<evidence type="ECO:0000256" key="5">
    <source>
        <dbReference type="SAM" id="Phobius"/>
    </source>
</evidence>
<comment type="subcellular location">
    <subcellularLocation>
        <location evidence="1">Cell outer membrane</location>
        <topology evidence="1">Single-pass membrane protein</topology>
    </subcellularLocation>
    <subcellularLocation>
        <location evidence="2">Periplasm</location>
    </subcellularLocation>
</comment>
<name>A0AAU6PZD1_9DEIO</name>
<evidence type="ECO:0000256" key="1">
    <source>
        <dbReference type="ARBA" id="ARBA00004203"/>
    </source>
</evidence>
<dbReference type="AlphaFoldDB" id="A0AAU6PZD1"/>
<sequence>MTAFQPFPAQRGFTLIEILVVLAILGILLALGLSGYTRWARNAEVRAAAAQLSADLNRVRTTAQRSSASASLRFDSAGAYTLVLPAASGGTLARTLPPGLQVKAYPDEAALAGKTVTYQAPYAELSANSPTAFTLSRVQSGFQKVRVGLAGLTGTVVVSEVR</sequence>
<keyword evidence="3" id="KW-0574">Periplasm</keyword>
<evidence type="ECO:0000313" key="6">
    <source>
        <dbReference type="EMBL" id="WYF43370.1"/>
    </source>
</evidence>
<keyword evidence="5" id="KW-0812">Transmembrane</keyword>
<keyword evidence="5" id="KW-0472">Membrane</keyword>
<dbReference type="SUPFAM" id="SSF54523">
    <property type="entry name" value="Pili subunits"/>
    <property type="match status" value="1"/>
</dbReference>
<dbReference type="RefSeq" id="WP_339093989.1">
    <property type="nucleotide sequence ID" value="NZ_CP149782.1"/>
</dbReference>
<gene>
    <name evidence="6" type="ORF">WDJ50_07975</name>
</gene>
<proteinExistence type="predicted"/>
<evidence type="ECO:0000256" key="3">
    <source>
        <dbReference type="ARBA" id="ARBA00022764"/>
    </source>
</evidence>
<dbReference type="EMBL" id="CP149782">
    <property type="protein sequence ID" value="WYF43370.1"/>
    <property type="molecule type" value="Genomic_DNA"/>
</dbReference>
<organism evidence="6">
    <name type="scientific">Deinococcus sp. VB142</name>
    <dbReference type="NCBI Taxonomy" id="3112952"/>
    <lineage>
        <taxon>Bacteria</taxon>
        <taxon>Thermotogati</taxon>
        <taxon>Deinococcota</taxon>
        <taxon>Deinococci</taxon>
        <taxon>Deinococcales</taxon>
        <taxon>Deinococcaceae</taxon>
        <taxon>Deinococcus</taxon>
    </lineage>
</organism>
<keyword evidence="4" id="KW-0998">Cell outer membrane</keyword>
<evidence type="ECO:0000256" key="2">
    <source>
        <dbReference type="ARBA" id="ARBA00004418"/>
    </source>
</evidence>
<dbReference type="InterPro" id="IPR045584">
    <property type="entry name" value="Pilin-like"/>
</dbReference>
<dbReference type="GO" id="GO:0009279">
    <property type="term" value="C:cell outer membrane"/>
    <property type="evidence" value="ECO:0007669"/>
    <property type="project" value="UniProtKB-SubCell"/>
</dbReference>
<keyword evidence="5" id="KW-1133">Transmembrane helix</keyword>
<dbReference type="PROSITE" id="PS00409">
    <property type="entry name" value="PROKAR_NTER_METHYL"/>
    <property type="match status" value="1"/>
</dbReference>